<evidence type="ECO:0000256" key="3">
    <source>
        <dbReference type="ARBA" id="ARBA00022730"/>
    </source>
</evidence>
<dbReference type="NCBIfam" id="TIGR01021">
    <property type="entry name" value="rpsE_bact"/>
    <property type="match status" value="1"/>
</dbReference>
<dbReference type="eggNOG" id="COG0098">
    <property type="taxonomic scope" value="Bacteria"/>
</dbReference>
<dbReference type="Gene3D" id="3.30.160.20">
    <property type="match status" value="1"/>
</dbReference>
<dbReference type="Proteomes" id="UP000008139">
    <property type="component" value="Chromosome"/>
</dbReference>
<evidence type="ECO:0000256" key="8">
    <source>
        <dbReference type="HAMAP-Rule" id="MF_01307"/>
    </source>
</evidence>
<dbReference type="FunFam" id="3.30.230.10:FF:000002">
    <property type="entry name" value="30S ribosomal protein S5"/>
    <property type="match status" value="1"/>
</dbReference>
<dbReference type="FunFam" id="3.30.160.20:FF:000001">
    <property type="entry name" value="30S ribosomal protein S5"/>
    <property type="match status" value="1"/>
</dbReference>
<dbReference type="AlphaFoldDB" id="F2LXS5"/>
<comment type="similarity">
    <text evidence="2 8 9">Belongs to the universal ribosomal protein uS5 family.</text>
</comment>
<dbReference type="GO" id="GO:0003735">
    <property type="term" value="F:structural constituent of ribosome"/>
    <property type="evidence" value="ECO:0007669"/>
    <property type="project" value="UniProtKB-UniRule"/>
</dbReference>
<comment type="function">
    <text evidence="8">With S4 and S12 plays an important role in translational accuracy.</text>
</comment>
<reference evidence="11 12" key="1">
    <citation type="journal article" date="2011" name="Stand. Genomic Sci.">
        <title>Complete genome sequence of the thermophilic sulfur-reducer Hippea maritima type strain (MH(2)).</title>
        <authorList>
            <person name="Huntemann M."/>
            <person name="Lu M."/>
            <person name="Nolan M."/>
            <person name="Lapidus A."/>
            <person name="Lucas S."/>
            <person name="Hammon N."/>
            <person name="Deshpande S."/>
            <person name="Cheng J.F."/>
            <person name="Tapia R."/>
            <person name="Han C."/>
            <person name="Goodwin L."/>
            <person name="Pitluck S."/>
            <person name="Liolios K."/>
            <person name="Pagani I."/>
            <person name="Ivanova N."/>
            <person name="Ovchinikova G."/>
            <person name="Pati A."/>
            <person name="Chen A."/>
            <person name="Palaniappan K."/>
            <person name="Land M."/>
            <person name="Hauser L."/>
            <person name="Jeffries C.D."/>
            <person name="Detter J.C."/>
            <person name="Brambilla E.M."/>
            <person name="Rohde M."/>
            <person name="Spring S."/>
            <person name="Goker M."/>
            <person name="Woyke T."/>
            <person name="Bristow J."/>
            <person name="Eisen J.A."/>
            <person name="Markowitz V."/>
            <person name="Hugenholtz P."/>
            <person name="Kyrpides N.C."/>
            <person name="Klenk H.P."/>
            <person name="Mavromatis K."/>
        </authorList>
    </citation>
    <scope>NUCLEOTIDE SEQUENCE [LARGE SCALE GENOMIC DNA]</scope>
    <source>
        <strain evidence="12">ATCC 700847 / DSM 10411 / MH2</strain>
    </source>
</reference>
<dbReference type="InterPro" id="IPR000851">
    <property type="entry name" value="Ribosomal_uS5"/>
</dbReference>
<dbReference type="Pfam" id="PF03719">
    <property type="entry name" value="Ribosomal_S5_C"/>
    <property type="match status" value="1"/>
</dbReference>
<evidence type="ECO:0000259" key="10">
    <source>
        <dbReference type="PROSITE" id="PS50881"/>
    </source>
</evidence>
<dbReference type="Pfam" id="PF00333">
    <property type="entry name" value="Ribosomal_S5"/>
    <property type="match status" value="1"/>
</dbReference>
<evidence type="ECO:0000256" key="2">
    <source>
        <dbReference type="ARBA" id="ARBA00008945"/>
    </source>
</evidence>
<dbReference type="FunCoup" id="F2LXS5">
    <property type="interactions" value="512"/>
</dbReference>
<keyword evidence="12" id="KW-1185">Reference proteome</keyword>
<evidence type="ECO:0000256" key="7">
    <source>
        <dbReference type="ARBA" id="ARBA00035255"/>
    </source>
</evidence>
<dbReference type="GO" id="GO:0005737">
    <property type="term" value="C:cytoplasm"/>
    <property type="evidence" value="ECO:0007669"/>
    <property type="project" value="UniProtKB-ARBA"/>
</dbReference>
<dbReference type="InterPro" id="IPR020568">
    <property type="entry name" value="Ribosomal_Su5_D2-typ_SF"/>
</dbReference>
<keyword evidence="3 8" id="KW-0699">rRNA-binding</keyword>
<dbReference type="SUPFAM" id="SSF54768">
    <property type="entry name" value="dsRNA-binding domain-like"/>
    <property type="match status" value="1"/>
</dbReference>
<evidence type="ECO:0000256" key="4">
    <source>
        <dbReference type="ARBA" id="ARBA00022884"/>
    </source>
</evidence>
<dbReference type="GO" id="GO:0042254">
    <property type="term" value="P:ribosome biogenesis"/>
    <property type="evidence" value="ECO:0007669"/>
    <property type="project" value="UniProtKB-ARBA"/>
</dbReference>
<evidence type="ECO:0000313" key="11">
    <source>
        <dbReference type="EMBL" id="AEA34316.1"/>
    </source>
</evidence>
<proteinExistence type="inferred from homology"/>
<dbReference type="InterPro" id="IPR014721">
    <property type="entry name" value="Ribsml_uS5_D2-typ_fold_subgr"/>
</dbReference>
<dbReference type="InterPro" id="IPR018192">
    <property type="entry name" value="Ribosomal_uS5_N_CS"/>
</dbReference>
<dbReference type="OrthoDB" id="9809045at2"/>
<comment type="domain">
    <text evidence="8">The N-terminal domain interacts with the head of the 30S subunit; the C-terminal domain interacts with the body and contacts protein S4. The interaction surface between S4 and S5 is involved in control of translational fidelity.</text>
</comment>
<dbReference type="PANTHER" id="PTHR48277:SF1">
    <property type="entry name" value="MITOCHONDRIAL RIBOSOMAL PROTEIN S5"/>
    <property type="match status" value="1"/>
</dbReference>
<dbReference type="HOGENOM" id="CLU_065898_2_2_7"/>
<evidence type="ECO:0000256" key="1">
    <source>
        <dbReference type="ARBA" id="ARBA00003093"/>
    </source>
</evidence>
<dbReference type="InterPro" id="IPR013810">
    <property type="entry name" value="Ribosomal_uS5_N"/>
</dbReference>
<dbReference type="PROSITE" id="PS50881">
    <property type="entry name" value="S5_DSRBD"/>
    <property type="match status" value="1"/>
</dbReference>
<dbReference type="InterPro" id="IPR005712">
    <property type="entry name" value="Ribosomal_uS5_bac-type"/>
</dbReference>
<dbReference type="SUPFAM" id="SSF54211">
    <property type="entry name" value="Ribosomal protein S5 domain 2-like"/>
    <property type="match status" value="1"/>
</dbReference>
<dbReference type="Gene3D" id="3.30.230.10">
    <property type="match status" value="1"/>
</dbReference>
<keyword evidence="4 8" id="KW-0694">RNA-binding</keyword>
<dbReference type="GO" id="GO:0015935">
    <property type="term" value="C:small ribosomal subunit"/>
    <property type="evidence" value="ECO:0007669"/>
    <property type="project" value="InterPro"/>
</dbReference>
<organism evidence="11 12">
    <name type="scientific">Hippea maritima (strain ATCC 700847 / DSM 10411 / MH2)</name>
    <dbReference type="NCBI Taxonomy" id="760142"/>
    <lineage>
        <taxon>Bacteria</taxon>
        <taxon>Pseudomonadati</taxon>
        <taxon>Campylobacterota</taxon>
        <taxon>Desulfurellia</taxon>
        <taxon>Desulfurellales</taxon>
        <taxon>Hippeaceae</taxon>
        <taxon>Hippea</taxon>
    </lineage>
</organism>
<reference evidence="12" key="2">
    <citation type="submission" date="2011-03" db="EMBL/GenBank/DDBJ databases">
        <title>The complete genome of Hippea maritima DSM 10411.</title>
        <authorList>
            <consortium name="US DOE Joint Genome Institute (JGI-PGF)"/>
            <person name="Lucas S."/>
            <person name="Copeland A."/>
            <person name="Lapidus A."/>
            <person name="Bruce D."/>
            <person name="Goodwin L."/>
            <person name="Pitluck S."/>
            <person name="Peters L."/>
            <person name="Kyrpides N."/>
            <person name="Mavromatis K."/>
            <person name="Pagani I."/>
            <person name="Ivanova N."/>
            <person name="Mikhailova N."/>
            <person name="Lu M."/>
            <person name="Detter J.C."/>
            <person name="Tapia R."/>
            <person name="Han C."/>
            <person name="Land M."/>
            <person name="Hauser L."/>
            <person name="Markowitz V."/>
            <person name="Cheng J.-F."/>
            <person name="Hugenholtz P."/>
            <person name="Woyke T."/>
            <person name="Wu D."/>
            <person name="Spring S."/>
            <person name="Schroeder M."/>
            <person name="Brambilla E."/>
            <person name="Klenk H.-P."/>
            <person name="Eisen J.A."/>
        </authorList>
    </citation>
    <scope>NUCLEOTIDE SEQUENCE [LARGE SCALE GENOMIC DNA]</scope>
    <source>
        <strain evidence="12">ATCC 700847 / DSM 10411 / MH2</strain>
    </source>
</reference>
<dbReference type="GO" id="GO:0019843">
    <property type="term" value="F:rRNA binding"/>
    <property type="evidence" value="ECO:0007669"/>
    <property type="project" value="UniProtKB-UniRule"/>
</dbReference>
<feature type="domain" description="S5 DRBM" evidence="10">
    <location>
        <begin position="8"/>
        <end position="71"/>
    </location>
</feature>
<comment type="function">
    <text evidence="1 8">Located at the back of the 30S subunit body where it stabilizes the conformation of the head with respect to the body.</text>
</comment>
<dbReference type="EMBL" id="CP002606">
    <property type="protein sequence ID" value="AEA34316.1"/>
    <property type="molecule type" value="Genomic_DNA"/>
</dbReference>
<gene>
    <name evidence="8" type="primary">rpsE</name>
    <name evidence="11" type="ordered locus">Hipma_1360</name>
</gene>
<dbReference type="KEGG" id="hmr:Hipma_1360"/>
<evidence type="ECO:0000256" key="6">
    <source>
        <dbReference type="ARBA" id="ARBA00023274"/>
    </source>
</evidence>
<dbReference type="GO" id="GO:0006412">
    <property type="term" value="P:translation"/>
    <property type="evidence" value="ECO:0007669"/>
    <property type="project" value="UniProtKB-UniRule"/>
</dbReference>
<dbReference type="STRING" id="760142.Hipma_1360"/>
<dbReference type="PANTHER" id="PTHR48277">
    <property type="entry name" value="MITOCHONDRIAL RIBOSOMAL PROTEIN S5"/>
    <property type="match status" value="1"/>
</dbReference>
<sequence>MVQMEKEFEEQVITIKRVTKVVKGGRRFRFAALVAVGDKNGRVGLGLGKSHEVPEAIKKAIEKAKKNLIRVPITEDGTIPHQLEVKEGAGRVLIKPARPGTGIIAGNTARAILEVCGIRNIVTKSIGSNNVHNLSRALLKALSLLRDKEEIERIRQAK</sequence>
<keyword evidence="6 8" id="KW-0687">Ribonucleoprotein</keyword>
<name>F2LXS5_HIPMA</name>
<evidence type="ECO:0000313" key="12">
    <source>
        <dbReference type="Proteomes" id="UP000008139"/>
    </source>
</evidence>
<evidence type="ECO:0000256" key="5">
    <source>
        <dbReference type="ARBA" id="ARBA00022980"/>
    </source>
</evidence>
<protein>
    <recommendedName>
        <fullName evidence="7 8">Small ribosomal subunit protein uS5</fullName>
    </recommendedName>
</protein>
<dbReference type="HAMAP" id="MF_01307_B">
    <property type="entry name" value="Ribosomal_uS5_B"/>
    <property type="match status" value="1"/>
</dbReference>
<keyword evidence="5 8" id="KW-0689">Ribosomal protein</keyword>
<accession>F2LXS5</accession>
<evidence type="ECO:0000256" key="9">
    <source>
        <dbReference type="RuleBase" id="RU003823"/>
    </source>
</evidence>
<comment type="subunit">
    <text evidence="8">Part of the 30S ribosomal subunit. Contacts proteins S4 and S8.</text>
</comment>
<dbReference type="InParanoid" id="F2LXS5"/>
<dbReference type="InterPro" id="IPR005324">
    <property type="entry name" value="Ribosomal_uS5_C"/>
</dbReference>
<dbReference type="PROSITE" id="PS00585">
    <property type="entry name" value="RIBOSOMAL_S5"/>
    <property type="match status" value="1"/>
</dbReference>